<evidence type="ECO:0000256" key="3">
    <source>
        <dbReference type="RuleBase" id="RU361235"/>
    </source>
</evidence>
<dbReference type="PATRIC" id="fig|1224163.3.peg.1976"/>
<comment type="similarity">
    <text evidence="1 3">Belongs to the type-B carboxylesterase/lipase family.</text>
</comment>
<dbReference type="GO" id="GO:0016787">
    <property type="term" value="F:hydrolase activity"/>
    <property type="evidence" value="ECO:0007669"/>
    <property type="project" value="UniProtKB-KW"/>
</dbReference>
<dbReference type="InterPro" id="IPR029058">
    <property type="entry name" value="AB_hydrolase_fold"/>
</dbReference>
<dbReference type="HOGENOM" id="CLU_006586_18_0_11"/>
<dbReference type="Pfam" id="PF00135">
    <property type="entry name" value="COesterase"/>
    <property type="match status" value="1"/>
</dbReference>
<feature type="domain" description="Carboxylesterase type B" evidence="4">
    <location>
        <begin position="41"/>
        <end position="175"/>
    </location>
</feature>
<dbReference type="EC" id="3.1.1.-" evidence="3"/>
<organism evidence="5 6">
    <name type="scientific">Corynebacterium maris DSM 45190</name>
    <dbReference type="NCBI Taxonomy" id="1224163"/>
    <lineage>
        <taxon>Bacteria</taxon>
        <taxon>Bacillati</taxon>
        <taxon>Actinomycetota</taxon>
        <taxon>Actinomycetes</taxon>
        <taxon>Mycobacteriales</taxon>
        <taxon>Corynebacteriaceae</taxon>
        <taxon>Corynebacterium</taxon>
    </lineage>
</organism>
<dbReference type="PROSITE" id="PS00122">
    <property type="entry name" value="CARBOXYLESTERASE_B_1"/>
    <property type="match status" value="1"/>
</dbReference>
<dbReference type="ESTHER" id="9cory-s5swi5">
    <property type="family name" value="Carb_B_Bacteria"/>
</dbReference>
<dbReference type="STRING" id="1224163.B841_09800"/>
<dbReference type="EMBL" id="CP003924">
    <property type="protein sequence ID" value="AGS35432.1"/>
    <property type="molecule type" value="Genomic_DNA"/>
</dbReference>
<dbReference type="InterPro" id="IPR002018">
    <property type="entry name" value="CarbesteraseB"/>
</dbReference>
<evidence type="ECO:0000313" key="6">
    <source>
        <dbReference type="Proteomes" id="UP000015388"/>
    </source>
</evidence>
<dbReference type="eggNOG" id="COG2272">
    <property type="taxonomic scope" value="Bacteria"/>
</dbReference>
<evidence type="ECO:0000256" key="2">
    <source>
        <dbReference type="ARBA" id="ARBA00022801"/>
    </source>
</evidence>
<protein>
    <recommendedName>
        <fullName evidence="3">Carboxylic ester hydrolase</fullName>
        <ecNumber evidence="3">3.1.1.-</ecNumber>
    </recommendedName>
</protein>
<proteinExistence type="inferred from homology"/>
<dbReference type="Gene3D" id="3.40.50.1820">
    <property type="entry name" value="alpha/beta hydrolase"/>
    <property type="match status" value="1"/>
</dbReference>
<dbReference type="AlphaFoldDB" id="S5SWI5"/>
<name>S5SWI5_9CORY</name>
<keyword evidence="2 3" id="KW-0378">Hydrolase</keyword>
<evidence type="ECO:0000313" key="5">
    <source>
        <dbReference type="EMBL" id="AGS35432.1"/>
    </source>
</evidence>
<dbReference type="KEGG" id="cmd:B841_09800"/>
<evidence type="ECO:0000259" key="4">
    <source>
        <dbReference type="Pfam" id="PF00135"/>
    </source>
</evidence>
<dbReference type="SUPFAM" id="SSF53474">
    <property type="entry name" value="alpha/beta-Hydrolases"/>
    <property type="match status" value="1"/>
</dbReference>
<dbReference type="InterPro" id="IPR019826">
    <property type="entry name" value="Carboxylesterase_B_AS"/>
</dbReference>
<evidence type="ECO:0000256" key="1">
    <source>
        <dbReference type="ARBA" id="ARBA00005964"/>
    </source>
</evidence>
<dbReference type="PANTHER" id="PTHR43142">
    <property type="entry name" value="CARBOXYLIC ESTER HYDROLASE"/>
    <property type="match status" value="1"/>
</dbReference>
<gene>
    <name evidence="5" type="ORF">B841_09800</name>
</gene>
<sequence>MTEDDVTHFHSIPYSHIPGEYLDAEPAAEGGDIDATVPRPDAIALSITVPAGTAASDDLPVVVYIHGGRYEKGSHTDPRAEGSANARGGVITVQIGYRVMLAGLARFHDDDPAHYRAVHDCQLALDWIQRNIESFGGDAGNVTVVGQSAGATTALWLCRKDHYRETFQRVLAMSPCFPRVPYKKRKGLLRQCVNTPLTRKHLSRANPARIKRGYGVFRRLIWSDMALGPHPLEPKKMARVPIVITSTRDEFYDLGEPADKRGSGAFAARMLAPIMGVKGNFRDWLAAAKEIDPNRLAGRLIGDSCNRRWVSEVAERAPGPVWMAEFVGSQEEPARHCREIRPLFGVHDSPLNDWLVGYAHTGEPGWEPYKQGQVARRFSLIDGSFDHVVDPLGYVREAFNPTRRR</sequence>
<dbReference type="Proteomes" id="UP000015388">
    <property type="component" value="Chromosome"/>
</dbReference>
<reference evidence="5 6" key="1">
    <citation type="submission" date="2012-11" db="EMBL/GenBank/DDBJ databases">
        <title>The complete genome sequence of Corynebacterium maris Coryn-1 (=DSM 45190).</title>
        <authorList>
            <person name="Schaffert L."/>
            <person name="Albersmeier A."/>
            <person name="Kalinowski J."/>
            <person name="Ruckert C."/>
        </authorList>
    </citation>
    <scope>NUCLEOTIDE SEQUENCE [LARGE SCALE GENOMIC DNA]</scope>
    <source>
        <strain evidence="6">Coryn-1</strain>
    </source>
</reference>
<keyword evidence="6" id="KW-1185">Reference proteome</keyword>
<accession>S5SWI5</accession>
<dbReference type="PANTHER" id="PTHR43142:SF1">
    <property type="entry name" value="CARBOXYLIC ESTER HYDROLASE"/>
    <property type="match status" value="1"/>
</dbReference>